<feature type="domain" description="Peptidase S8/S53" evidence="1">
    <location>
        <begin position="373"/>
        <end position="639"/>
    </location>
</feature>
<dbReference type="GO" id="GO:0006508">
    <property type="term" value="P:proteolysis"/>
    <property type="evidence" value="ECO:0007669"/>
    <property type="project" value="InterPro"/>
</dbReference>
<dbReference type="RefSeq" id="WP_154738782.1">
    <property type="nucleotide sequence ID" value="NZ_WMBQ01000001.1"/>
</dbReference>
<dbReference type="SUPFAM" id="SSF52743">
    <property type="entry name" value="Subtilisin-like"/>
    <property type="match status" value="1"/>
</dbReference>
<dbReference type="EMBL" id="WMBQ01000001">
    <property type="protein sequence ID" value="MTD94349.1"/>
    <property type="molecule type" value="Genomic_DNA"/>
</dbReference>
<evidence type="ECO:0000313" key="3">
    <source>
        <dbReference type="Proteomes" id="UP000440694"/>
    </source>
</evidence>
<dbReference type="Proteomes" id="UP000440694">
    <property type="component" value="Unassembled WGS sequence"/>
</dbReference>
<protein>
    <submittedName>
        <fullName evidence="2">S8 family serine peptidase</fullName>
    </submittedName>
</protein>
<gene>
    <name evidence="2" type="ORF">GIW81_08380</name>
</gene>
<evidence type="ECO:0000259" key="1">
    <source>
        <dbReference type="Pfam" id="PF00082"/>
    </source>
</evidence>
<dbReference type="InterPro" id="IPR000209">
    <property type="entry name" value="Peptidase_S8/S53_dom"/>
</dbReference>
<sequence>MDTNNQPLRPVQVVLDGDRFLKTPDRPPGGSHKDFFAGDDVGFAQHKNRVRADLEGFAETLQERREPVGFVHVDMRESALAKSHRPLDRLFSASNKFTLVGGDADGQLIVQGTPRALKELSDLIEERAESTPRMVTNKKTGREEPRASEVRSELGAIGDLRLHTREDRLKFDPDQALAILRQPNVIGSYIIDLFRLDPSLLSSGAVTKTIRALLGALSAVPGGMIVRPVLPEPLRDRLFQPTLALSVRLLSNPSRRVLQLPRELEAAIAEAGAPAFEGIQLTAAEAAADLDPARHRKLLNALAEQTLVRSIEMPFVVDEGTSPSIPLGAKASLSLPAADFDHPILGVVDGGIAALPALTPWIAGTLGLVPEAERNVSHGTFIAGLAAGAYQLNPHLADYVEAQGVKLYDLDIFPRRDLRSTYYIDHHAFLDQLDTCIEKARSKHGVRVFNFSFACGGPQPGSYTVYAEGFDAIARKHDVIFVISAGNLTGADTRPPWPADAGAAVQMLAGQSQPQSITPPGEAFHGLTVGAVNPPGFADHPVLLPTTYTRRGPGTGYSRKPDLAHIGGVTPDTATGNRTGLSSLAPDGTVCDSLGTSYAAPLVGVTLATLDQRLLRRASRELLHALMIHQARREHSLTGKQLSHIAPEFVGYGVPPRADAMLVDDPSAITIVFDQVLPAGRILEFDFSWPQSLVTPAAACRGAVDLTVVYTPPIDRAFNDEALRVELDAHLRQQVIDPDTGEISWAGQLDADGTSTLQGMLKREKEMLRNGVKWSPVKRLHAAMPKGRGASSDWKLVVEPLVRKGDVFPGTGVKFAALLTIRDIAGMAPVHDEMRNHLVNRGISLADIQVAARVRQVAA</sequence>
<dbReference type="InterPro" id="IPR036852">
    <property type="entry name" value="Peptidase_S8/S53_dom_sf"/>
</dbReference>
<reference evidence="2 3" key="1">
    <citation type="submission" date="2019-11" db="EMBL/GenBank/DDBJ databases">
        <title>Identification of a novel strain.</title>
        <authorList>
            <person name="Xu Q."/>
            <person name="Wang G."/>
        </authorList>
    </citation>
    <scope>NUCLEOTIDE SEQUENCE [LARGE SCALE GENOMIC DNA]</scope>
    <source>
        <strain evidence="3">xq</strain>
    </source>
</reference>
<dbReference type="Gene3D" id="3.40.50.200">
    <property type="entry name" value="Peptidase S8/S53 domain"/>
    <property type="match status" value="1"/>
</dbReference>
<dbReference type="Pfam" id="PF00082">
    <property type="entry name" value="Peptidase_S8"/>
    <property type="match status" value="1"/>
</dbReference>
<organism evidence="2 3">
    <name type="scientific">Hyphomicrobium album</name>
    <dbReference type="NCBI Taxonomy" id="2665159"/>
    <lineage>
        <taxon>Bacteria</taxon>
        <taxon>Pseudomonadati</taxon>
        <taxon>Pseudomonadota</taxon>
        <taxon>Alphaproteobacteria</taxon>
        <taxon>Hyphomicrobiales</taxon>
        <taxon>Hyphomicrobiaceae</taxon>
        <taxon>Hyphomicrobium</taxon>
    </lineage>
</organism>
<name>A0A6I3KIX2_9HYPH</name>
<accession>A0A6I3KIX2</accession>
<proteinExistence type="predicted"/>
<evidence type="ECO:0000313" key="2">
    <source>
        <dbReference type="EMBL" id="MTD94349.1"/>
    </source>
</evidence>
<dbReference type="AlphaFoldDB" id="A0A6I3KIX2"/>
<dbReference type="GO" id="GO:0004252">
    <property type="term" value="F:serine-type endopeptidase activity"/>
    <property type="evidence" value="ECO:0007669"/>
    <property type="project" value="InterPro"/>
</dbReference>
<keyword evidence="3" id="KW-1185">Reference proteome</keyword>
<comment type="caution">
    <text evidence="2">The sequence shown here is derived from an EMBL/GenBank/DDBJ whole genome shotgun (WGS) entry which is preliminary data.</text>
</comment>